<name>A0AA95SLG3_9BURK</name>
<feature type="domain" description="Hemerythrin-like" evidence="1">
    <location>
        <begin position="26"/>
        <end position="169"/>
    </location>
</feature>
<evidence type="ECO:0000259" key="1">
    <source>
        <dbReference type="Pfam" id="PF01814"/>
    </source>
</evidence>
<dbReference type="Pfam" id="PF01814">
    <property type="entry name" value="Hemerythrin"/>
    <property type="match status" value="1"/>
</dbReference>
<sequence>MPLIQPKSAMSSGTPALQPGSSYAQPFELLGACHERVQRSLDLLERLLAHLQEQQACDEAARSAARDVLRYFDVAAPLHHQDEELHVFPALEAGGDAAQKQACAELRAQHVQISAAWQALRRPLHELAALPDGPLDSHLLQDLTPAATLFVRLHDAHLRTEDGLVFPAAAALLAEPAQTEMGREMAARRGLAI</sequence>
<evidence type="ECO:0000313" key="2">
    <source>
        <dbReference type="EMBL" id="WIT12188.1"/>
    </source>
</evidence>
<proteinExistence type="predicted"/>
<dbReference type="Proteomes" id="UP001177769">
    <property type="component" value="Chromosome"/>
</dbReference>
<protein>
    <submittedName>
        <fullName evidence="2">Hemerythrin domain-containing protein</fullName>
    </submittedName>
</protein>
<dbReference type="RefSeq" id="WP_285233281.1">
    <property type="nucleotide sequence ID" value="NZ_CP116346.1"/>
</dbReference>
<gene>
    <name evidence="2" type="ORF">PFX98_00870</name>
</gene>
<dbReference type="EMBL" id="CP116346">
    <property type="protein sequence ID" value="WIT12188.1"/>
    <property type="molecule type" value="Genomic_DNA"/>
</dbReference>
<dbReference type="Gene3D" id="1.20.120.520">
    <property type="entry name" value="nmb1532 protein domain like"/>
    <property type="match status" value="1"/>
</dbReference>
<evidence type="ECO:0000313" key="3">
    <source>
        <dbReference type="Proteomes" id="UP001177769"/>
    </source>
</evidence>
<accession>A0AA95SLG3</accession>
<organism evidence="2 3">
    <name type="scientific">Paucibacter sediminis</name>
    <dbReference type="NCBI Taxonomy" id="3019553"/>
    <lineage>
        <taxon>Bacteria</taxon>
        <taxon>Pseudomonadati</taxon>
        <taxon>Pseudomonadota</taxon>
        <taxon>Betaproteobacteria</taxon>
        <taxon>Burkholderiales</taxon>
        <taxon>Sphaerotilaceae</taxon>
        <taxon>Roseateles</taxon>
    </lineage>
</organism>
<reference evidence="2" key="1">
    <citation type="submission" date="2023-01" db="EMBL/GenBank/DDBJ databases">
        <title>Whole genome sequence of Paucibacter sp. S2-9 isolated from pond sediment.</title>
        <authorList>
            <person name="Jung J.Y."/>
        </authorList>
    </citation>
    <scope>NUCLEOTIDE SEQUENCE</scope>
    <source>
        <strain evidence="2">S2-9</strain>
    </source>
</reference>
<dbReference type="InterPro" id="IPR012312">
    <property type="entry name" value="Hemerythrin-like"/>
</dbReference>
<dbReference type="AlphaFoldDB" id="A0AA95SLG3"/>
<keyword evidence="3" id="KW-1185">Reference proteome</keyword>
<dbReference type="KEGG" id="pais:PFX98_00870"/>